<evidence type="ECO:0000259" key="1">
    <source>
        <dbReference type="Pfam" id="PF04577"/>
    </source>
</evidence>
<sequence>MIHLAPLKQRVLRLIQGRKTYQAVCDRQWTLAPGVRSTHPPAIYLNRELDKVTAVPSTTTYAAELKRIQGGTVEHDATTAYQLHNVHFLNGYVYQGAMKHVLVTSKESFLSQGLTKTISDAALACTWVGNQFFGHWLVDDLTLTLAAQQLATAITVEKPFTHHQTQYSTLFNIQSLPVRQAFCKNFIIVDDTGQNQFKQERYQTLRTKLKQHVLAPPHPGVMFLRKTTGVSRSLVNETAIADFLQAQGFTILEAETLSAEEIVRATVGAKIVVGVEGSQLAHGLLAMADDGIILTLQPPFRFNNVYKDYTDCLGANYAFVVGQSVGDGFEIAIDDLARTLDEIHKRVP</sequence>
<evidence type="ECO:0000313" key="2">
    <source>
        <dbReference type="EMBL" id="HGW94627.1"/>
    </source>
</evidence>
<reference evidence="2" key="1">
    <citation type="journal article" date="2020" name="mSystems">
        <title>Genome- and Community-Level Interaction Insights into Carbon Utilization and Element Cycling Functions of Hydrothermarchaeota in Hydrothermal Sediment.</title>
        <authorList>
            <person name="Zhou Z."/>
            <person name="Liu Y."/>
            <person name="Xu W."/>
            <person name="Pan J."/>
            <person name="Luo Z.H."/>
            <person name="Li M."/>
        </authorList>
    </citation>
    <scope>NUCLEOTIDE SEQUENCE [LARGE SCALE GENOMIC DNA]</scope>
    <source>
        <strain evidence="2">SpSt-402</strain>
    </source>
</reference>
<accession>A0A832H426</accession>
<comment type="caution">
    <text evidence="2">The sequence shown here is derived from an EMBL/GenBank/DDBJ whole genome shotgun (WGS) entry which is preliminary data.</text>
</comment>
<dbReference type="AlphaFoldDB" id="A0A832H426"/>
<name>A0A832H426_9CYAN</name>
<dbReference type="InterPro" id="IPR049625">
    <property type="entry name" value="Glyco_transf_61_cat"/>
</dbReference>
<proteinExistence type="predicted"/>
<dbReference type="Pfam" id="PF04577">
    <property type="entry name" value="Glyco_transf_61"/>
    <property type="match status" value="1"/>
</dbReference>
<dbReference type="GO" id="GO:0016757">
    <property type="term" value="F:glycosyltransferase activity"/>
    <property type="evidence" value="ECO:0007669"/>
    <property type="project" value="InterPro"/>
</dbReference>
<organism evidence="2">
    <name type="scientific">Oscillatoriales cyanobacterium SpSt-402</name>
    <dbReference type="NCBI Taxonomy" id="2282168"/>
    <lineage>
        <taxon>Bacteria</taxon>
        <taxon>Bacillati</taxon>
        <taxon>Cyanobacteriota</taxon>
        <taxon>Cyanophyceae</taxon>
        <taxon>Oscillatoriophycideae</taxon>
        <taxon>Oscillatoriales</taxon>
    </lineage>
</organism>
<protein>
    <submittedName>
        <fullName evidence="2">Glycosyltransferase family 61 protein</fullName>
    </submittedName>
</protein>
<dbReference type="EMBL" id="DSRD01000635">
    <property type="protein sequence ID" value="HGW94627.1"/>
    <property type="molecule type" value="Genomic_DNA"/>
</dbReference>
<keyword evidence="2" id="KW-0808">Transferase</keyword>
<feature type="domain" description="Glycosyltransferase 61 catalytic" evidence="1">
    <location>
        <begin position="133"/>
        <end position="290"/>
    </location>
</feature>
<gene>
    <name evidence="2" type="ORF">ENR47_10150</name>
</gene>